<evidence type="ECO:0000256" key="1">
    <source>
        <dbReference type="SAM" id="Phobius"/>
    </source>
</evidence>
<accession>A0A2S1YKA1</accession>
<evidence type="ECO:0000313" key="2">
    <source>
        <dbReference type="EMBL" id="AWK04507.1"/>
    </source>
</evidence>
<gene>
    <name evidence="2" type="ORF">HYN56_09795</name>
</gene>
<feature type="transmembrane region" description="Helical" evidence="1">
    <location>
        <begin position="12"/>
        <end position="34"/>
    </location>
</feature>
<keyword evidence="1" id="KW-1133">Transmembrane helix</keyword>
<proteinExistence type="predicted"/>
<reference evidence="2 3" key="1">
    <citation type="submission" date="2018-05" db="EMBL/GenBank/DDBJ databases">
        <title>Genome sequencing of Flavobacterium sp. HYN0056.</title>
        <authorList>
            <person name="Yi H."/>
            <person name="Baek C."/>
        </authorList>
    </citation>
    <scope>NUCLEOTIDE SEQUENCE [LARGE SCALE GENOMIC DNA]</scope>
    <source>
        <strain evidence="2 3">HYN0056</strain>
    </source>
</reference>
<evidence type="ECO:0000313" key="3">
    <source>
        <dbReference type="Proteomes" id="UP000245250"/>
    </source>
</evidence>
<sequence>MIKLSKQANKLALCCILGAFILIFILGSLDLWGIDFNKKIVDFFKTALLVSLPFLGYWAAIKLVNPKGVSNVNLLSNTKKIRVSCYITKGFIERNNQISFVRFFFDDQVMYMYFSNFIGIYEGPFYIKREIEAESGMFYIDSISTYVNGELTIEVKPKNSLDPFYKLVLKNVTKPDYDLLIENSNKIL</sequence>
<name>A0A2S1YKA1_9FLAO</name>
<keyword evidence="1" id="KW-0812">Transmembrane</keyword>
<organism evidence="2 3">
    <name type="scientific">Flavobacterium crocinum</name>
    <dbReference type="NCBI Taxonomy" id="2183896"/>
    <lineage>
        <taxon>Bacteria</taxon>
        <taxon>Pseudomonadati</taxon>
        <taxon>Bacteroidota</taxon>
        <taxon>Flavobacteriia</taxon>
        <taxon>Flavobacteriales</taxon>
        <taxon>Flavobacteriaceae</taxon>
        <taxon>Flavobacterium</taxon>
    </lineage>
</organism>
<dbReference type="EMBL" id="CP029255">
    <property type="protein sequence ID" value="AWK04507.1"/>
    <property type="molecule type" value="Genomic_DNA"/>
</dbReference>
<dbReference type="OrthoDB" id="1257385at2"/>
<keyword evidence="3" id="KW-1185">Reference proteome</keyword>
<dbReference type="AlphaFoldDB" id="A0A2S1YKA1"/>
<dbReference type="Proteomes" id="UP000245250">
    <property type="component" value="Chromosome"/>
</dbReference>
<protein>
    <submittedName>
        <fullName evidence="2">Uncharacterized protein</fullName>
    </submittedName>
</protein>
<dbReference type="RefSeq" id="WP_109192006.1">
    <property type="nucleotide sequence ID" value="NZ_CP029255.1"/>
</dbReference>
<keyword evidence="1" id="KW-0472">Membrane</keyword>
<dbReference type="KEGG" id="fcr:HYN56_09795"/>